<dbReference type="SMART" id="SM00430">
    <property type="entry name" value="HOLI"/>
    <property type="match status" value="1"/>
</dbReference>
<dbReference type="WBParaSite" id="PSAMB.scaffold1401size32027.g12883.t1">
    <property type="protein sequence ID" value="PSAMB.scaffold1401size32027.g12883.t1"/>
    <property type="gene ID" value="PSAMB.scaffold1401size32027.g12883"/>
</dbReference>
<dbReference type="PROSITE" id="PS51843">
    <property type="entry name" value="NR_LBD"/>
    <property type="match status" value="1"/>
</dbReference>
<keyword evidence="8" id="KW-0804">Transcription</keyword>
<dbReference type="PROSITE" id="PS51030">
    <property type="entry name" value="NUCLEAR_REC_DBD_2"/>
    <property type="match status" value="1"/>
</dbReference>
<dbReference type="Proteomes" id="UP000887566">
    <property type="component" value="Unplaced"/>
</dbReference>
<evidence type="ECO:0000256" key="2">
    <source>
        <dbReference type="ARBA" id="ARBA00005993"/>
    </source>
</evidence>
<feature type="region of interest" description="Disordered" evidence="11">
    <location>
        <begin position="209"/>
        <end position="231"/>
    </location>
</feature>
<feature type="region of interest" description="Disordered" evidence="11">
    <location>
        <begin position="679"/>
        <end position="757"/>
    </location>
</feature>
<evidence type="ECO:0000256" key="3">
    <source>
        <dbReference type="ARBA" id="ARBA00022723"/>
    </source>
</evidence>
<dbReference type="Pfam" id="PF00105">
    <property type="entry name" value="zf-C4"/>
    <property type="match status" value="1"/>
</dbReference>
<evidence type="ECO:0000256" key="11">
    <source>
        <dbReference type="SAM" id="MobiDB-lite"/>
    </source>
</evidence>
<comment type="similarity">
    <text evidence="2">Belongs to the nuclear hormone receptor family.</text>
</comment>
<keyword evidence="10" id="KW-0539">Nucleus</keyword>
<dbReference type="SUPFAM" id="SSF57716">
    <property type="entry name" value="Glucocorticoid receptor-like (DNA-binding domain)"/>
    <property type="match status" value="1"/>
</dbReference>
<dbReference type="GO" id="GO:0005634">
    <property type="term" value="C:nucleus"/>
    <property type="evidence" value="ECO:0007669"/>
    <property type="project" value="UniProtKB-SubCell"/>
</dbReference>
<name>A0A914UZS8_9BILA</name>
<comment type="subcellular location">
    <subcellularLocation>
        <location evidence="1">Nucleus</location>
    </subcellularLocation>
</comment>
<evidence type="ECO:0000256" key="5">
    <source>
        <dbReference type="ARBA" id="ARBA00022833"/>
    </source>
</evidence>
<proteinExistence type="inferred from homology"/>
<dbReference type="AlphaFoldDB" id="A0A914UZS8"/>
<feature type="region of interest" description="Disordered" evidence="11">
    <location>
        <begin position="397"/>
        <end position="421"/>
    </location>
</feature>
<keyword evidence="14" id="KW-1185">Reference proteome</keyword>
<evidence type="ECO:0000259" key="13">
    <source>
        <dbReference type="PROSITE" id="PS51843"/>
    </source>
</evidence>
<dbReference type="InterPro" id="IPR001628">
    <property type="entry name" value="Znf_hrmn_rcpt"/>
</dbReference>
<accession>A0A914UZS8</accession>
<dbReference type="PANTHER" id="PTHR24083">
    <property type="entry name" value="NUCLEAR HORMONE RECEPTOR"/>
    <property type="match status" value="1"/>
</dbReference>
<feature type="domain" description="NR LBD" evidence="13">
    <location>
        <begin position="739"/>
        <end position="987"/>
    </location>
</feature>
<evidence type="ECO:0000256" key="1">
    <source>
        <dbReference type="ARBA" id="ARBA00004123"/>
    </source>
</evidence>
<dbReference type="InterPro" id="IPR035500">
    <property type="entry name" value="NHR-like_dom_sf"/>
</dbReference>
<protein>
    <submittedName>
        <fullName evidence="15">Uncharacterized protein</fullName>
    </submittedName>
</protein>
<dbReference type="Pfam" id="PF00104">
    <property type="entry name" value="Hormone_recep"/>
    <property type="match status" value="1"/>
</dbReference>
<dbReference type="PRINTS" id="PR00398">
    <property type="entry name" value="STRDHORMONER"/>
</dbReference>
<dbReference type="GO" id="GO:0003700">
    <property type="term" value="F:DNA-binding transcription factor activity"/>
    <property type="evidence" value="ECO:0007669"/>
    <property type="project" value="InterPro"/>
</dbReference>
<dbReference type="SUPFAM" id="SSF48508">
    <property type="entry name" value="Nuclear receptor ligand-binding domain"/>
    <property type="match status" value="1"/>
</dbReference>
<dbReference type="GO" id="GO:0008270">
    <property type="term" value="F:zinc ion binding"/>
    <property type="evidence" value="ECO:0007669"/>
    <property type="project" value="UniProtKB-KW"/>
</dbReference>
<evidence type="ECO:0000256" key="7">
    <source>
        <dbReference type="ARBA" id="ARBA00023125"/>
    </source>
</evidence>
<keyword evidence="3" id="KW-0479">Metal-binding</keyword>
<dbReference type="InterPro" id="IPR001723">
    <property type="entry name" value="Nuclear_hrmn_rcpt"/>
</dbReference>
<dbReference type="InterPro" id="IPR050274">
    <property type="entry name" value="Nuclear_hormone_rcpt_NR2"/>
</dbReference>
<feature type="compositionally biased region" description="Polar residues" evidence="11">
    <location>
        <begin position="629"/>
        <end position="641"/>
    </location>
</feature>
<keyword evidence="4" id="KW-0863">Zinc-finger</keyword>
<dbReference type="Gene3D" id="1.10.565.10">
    <property type="entry name" value="Retinoid X Receptor"/>
    <property type="match status" value="1"/>
</dbReference>
<organism evidence="14 15">
    <name type="scientific">Plectus sambesii</name>
    <dbReference type="NCBI Taxonomy" id="2011161"/>
    <lineage>
        <taxon>Eukaryota</taxon>
        <taxon>Metazoa</taxon>
        <taxon>Ecdysozoa</taxon>
        <taxon>Nematoda</taxon>
        <taxon>Chromadorea</taxon>
        <taxon>Plectida</taxon>
        <taxon>Plectina</taxon>
        <taxon>Plectoidea</taxon>
        <taxon>Plectidae</taxon>
        <taxon>Plectus</taxon>
    </lineage>
</organism>
<dbReference type="Gene3D" id="3.30.50.10">
    <property type="entry name" value="Erythroid Transcription Factor GATA-1, subunit A"/>
    <property type="match status" value="1"/>
</dbReference>
<dbReference type="PRINTS" id="PR00047">
    <property type="entry name" value="STROIDFINGER"/>
</dbReference>
<reference evidence="15" key="1">
    <citation type="submission" date="2022-11" db="UniProtKB">
        <authorList>
            <consortium name="WormBaseParasite"/>
        </authorList>
    </citation>
    <scope>IDENTIFICATION</scope>
</reference>
<sequence>MAIGIPPPPLPPLLAASQWTVRNDDVQQPAPVAAHRRGVESSSSIGESADSWKAARQRLARAQRSSIADFCHARALLARVRPPVDAIRACRPTCACQSKRRRSRSAAPRCPRAVVGVLGRAALRRVSLGRENFVAGLTQLGTGLRAAFDTAERAPDIVRGRPSPGARARWQELVDAVAVAAGSAESFSPDRPAGAIRANRVGRRIGHGPAAVETGHLSPDPRRADRSPLTQKTDLAHSTVAAIKFTDGTFRSPLAPAHVRSQKQQVQPGPSLHHARECIVVLGVASSSSVQPLIDTAAAVVCPLDAGGVGPTPPADYCVCAGNLPAIGDETARLRFVVVGSAGLDPTDRANAGRLLFATRRRRRRLLGLINALFTACRLVARRSVSRNWRFLQTIGNGGGQSSSSKATAGDECAQEDDRRRHSLSSQLAGFGSLSQVFTPAMMAAQLGLLGSPSALMTMMQAAAAQNSLLQQQQSRVAGAQNGAGGGGGATPSAGRSGAIPAMLQQLAVHNSQLMQPSMSNGGRGGSPQGGTNGTSMREMCIELCVVCGDKASGRHYGAVSCEGCKGFFKRSIRKQIGYVCRGSKDCPVTKFHRNRCQYCRLKKCLAMGMRSESVQAERRPVVGGGSTNGDSSPPTMVSTSSAAPVVNVSISQASTSSVSHGLSSNALMSGLLAIVQSAPTTDTRKDTEDTDGSPISEWPGSTSPDAVKSLKQEEPADEDEPVDVIGGAKPSMNSNGSSGSPSTSGAGSSLSEDGPVLTPERATFELPVPLPMPPVLNMQYICETASRLLFLSVHWLKSVKSLNLKADSLQESVLKQRWCELFLLGLLQCSSQFCLNSMLAAMNSHLQTCAVLGQLKMDKYEEVHEQINCLQALLRRFDELKLTTMEFAYLKLIAFTSTALLDTPSTSAASQLRALHTQSYQELYDHIVSASGEDDTGGALDRYSQLLLVLPSLRAFNRQVLVELFFSGLIGNVQIENVIPFILKMDVLQVFGQADASGSAGVQSLANLVSRAD</sequence>
<feature type="compositionally biased region" description="Low complexity" evidence="11">
    <location>
        <begin position="732"/>
        <end position="752"/>
    </location>
</feature>
<dbReference type="GO" id="GO:0043565">
    <property type="term" value="F:sequence-specific DNA binding"/>
    <property type="evidence" value="ECO:0007669"/>
    <property type="project" value="InterPro"/>
</dbReference>
<keyword evidence="5" id="KW-0862">Zinc</keyword>
<evidence type="ECO:0000256" key="10">
    <source>
        <dbReference type="ARBA" id="ARBA00023242"/>
    </source>
</evidence>
<dbReference type="InterPro" id="IPR013088">
    <property type="entry name" value="Znf_NHR/GATA"/>
</dbReference>
<evidence type="ECO:0000256" key="4">
    <source>
        <dbReference type="ARBA" id="ARBA00022771"/>
    </source>
</evidence>
<feature type="region of interest" description="Disordered" evidence="11">
    <location>
        <begin position="621"/>
        <end position="641"/>
    </location>
</feature>
<evidence type="ECO:0000259" key="12">
    <source>
        <dbReference type="PROSITE" id="PS51030"/>
    </source>
</evidence>
<evidence type="ECO:0000256" key="6">
    <source>
        <dbReference type="ARBA" id="ARBA00023015"/>
    </source>
</evidence>
<evidence type="ECO:0000256" key="8">
    <source>
        <dbReference type="ARBA" id="ARBA00023163"/>
    </source>
</evidence>
<evidence type="ECO:0000313" key="14">
    <source>
        <dbReference type="Proteomes" id="UP000887566"/>
    </source>
</evidence>
<feature type="region of interest" description="Disordered" evidence="11">
    <location>
        <begin position="474"/>
        <end position="497"/>
    </location>
</feature>
<dbReference type="PROSITE" id="PS00031">
    <property type="entry name" value="NUCLEAR_REC_DBD_1"/>
    <property type="match status" value="1"/>
</dbReference>
<dbReference type="SMART" id="SM00399">
    <property type="entry name" value="ZnF_C4"/>
    <property type="match status" value="1"/>
</dbReference>
<dbReference type="InterPro" id="IPR000536">
    <property type="entry name" value="Nucl_hrmn_rcpt_lig-bd"/>
</dbReference>
<keyword evidence="9" id="KW-0675">Receptor</keyword>
<keyword evidence="6" id="KW-0805">Transcription regulation</keyword>
<dbReference type="FunFam" id="3.30.50.10:FF:000015">
    <property type="entry name" value="Nuclear receptor subfamily 2, group C, member 1"/>
    <property type="match status" value="1"/>
</dbReference>
<feature type="domain" description="Nuclear receptor" evidence="12">
    <location>
        <begin position="542"/>
        <end position="617"/>
    </location>
</feature>
<keyword evidence="7" id="KW-0238">DNA-binding</keyword>
<evidence type="ECO:0000313" key="15">
    <source>
        <dbReference type="WBParaSite" id="PSAMB.scaffold1401size32027.g12883.t1"/>
    </source>
</evidence>
<feature type="region of interest" description="Disordered" evidence="11">
    <location>
        <begin position="27"/>
        <end position="47"/>
    </location>
</feature>
<evidence type="ECO:0000256" key="9">
    <source>
        <dbReference type="ARBA" id="ARBA00023170"/>
    </source>
</evidence>